<sequence length="164" mass="18747">MSLLTHSKSHSFIIHLPPRRGVQQKQVRYFLVRDVQGYWITAMIFELLILVLALVIGWNVYGKRVRNFPPGPMKLPLLGHLPQLGKYPWKTLRQWKKTYGPVIGVQFGSYRAVAINDAKLIREAMNMSAVCGRPELNYFASVTHDGIQRGIVTTSGSNWIEQRT</sequence>
<organism evidence="2 3">
    <name type="scientific">Allacma fusca</name>
    <dbReference type="NCBI Taxonomy" id="39272"/>
    <lineage>
        <taxon>Eukaryota</taxon>
        <taxon>Metazoa</taxon>
        <taxon>Ecdysozoa</taxon>
        <taxon>Arthropoda</taxon>
        <taxon>Hexapoda</taxon>
        <taxon>Collembola</taxon>
        <taxon>Symphypleona</taxon>
        <taxon>Sminthuridae</taxon>
        <taxon>Allacma</taxon>
    </lineage>
</organism>
<dbReference type="Proteomes" id="UP000708208">
    <property type="component" value="Unassembled WGS sequence"/>
</dbReference>
<keyword evidence="1" id="KW-1133">Transmembrane helix</keyword>
<feature type="transmembrane region" description="Helical" evidence="1">
    <location>
        <begin position="38"/>
        <end position="61"/>
    </location>
</feature>
<gene>
    <name evidence="2" type="ORF">AFUS01_LOCUS19465</name>
</gene>
<reference evidence="2" key="1">
    <citation type="submission" date="2021-06" db="EMBL/GenBank/DDBJ databases">
        <authorList>
            <person name="Hodson N. C."/>
            <person name="Mongue J. A."/>
            <person name="Jaron S. K."/>
        </authorList>
    </citation>
    <scope>NUCLEOTIDE SEQUENCE</scope>
</reference>
<dbReference type="InterPro" id="IPR001128">
    <property type="entry name" value="Cyt_P450"/>
</dbReference>
<protein>
    <recommendedName>
        <fullName evidence="4">Cytochrome P450</fullName>
    </recommendedName>
</protein>
<evidence type="ECO:0008006" key="4">
    <source>
        <dbReference type="Google" id="ProtNLM"/>
    </source>
</evidence>
<keyword evidence="1" id="KW-0812">Transmembrane</keyword>
<dbReference type="EMBL" id="CAJVCH010201325">
    <property type="protein sequence ID" value="CAG7730849.1"/>
    <property type="molecule type" value="Genomic_DNA"/>
</dbReference>
<evidence type="ECO:0000256" key="1">
    <source>
        <dbReference type="SAM" id="Phobius"/>
    </source>
</evidence>
<keyword evidence="1" id="KW-0472">Membrane</keyword>
<evidence type="ECO:0000313" key="3">
    <source>
        <dbReference type="Proteomes" id="UP000708208"/>
    </source>
</evidence>
<dbReference type="GO" id="GO:0004497">
    <property type="term" value="F:monooxygenase activity"/>
    <property type="evidence" value="ECO:0007669"/>
    <property type="project" value="InterPro"/>
</dbReference>
<dbReference type="GO" id="GO:0005506">
    <property type="term" value="F:iron ion binding"/>
    <property type="evidence" value="ECO:0007669"/>
    <property type="project" value="InterPro"/>
</dbReference>
<keyword evidence="3" id="KW-1185">Reference proteome</keyword>
<feature type="non-terminal residue" evidence="2">
    <location>
        <position position="1"/>
    </location>
</feature>
<dbReference type="OrthoDB" id="1055148at2759"/>
<dbReference type="PANTHER" id="PTHR24299">
    <property type="entry name" value="CYTOCHROME P450 FAMILY 1"/>
    <property type="match status" value="1"/>
</dbReference>
<dbReference type="GO" id="GO:0020037">
    <property type="term" value="F:heme binding"/>
    <property type="evidence" value="ECO:0007669"/>
    <property type="project" value="InterPro"/>
</dbReference>
<dbReference type="AlphaFoldDB" id="A0A8J2P4P8"/>
<dbReference type="PANTHER" id="PTHR24299:SF21">
    <property type="entry name" value="OS09G0441600 PROTEIN"/>
    <property type="match status" value="1"/>
</dbReference>
<proteinExistence type="predicted"/>
<accession>A0A8J2P4P8</accession>
<evidence type="ECO:0000313" key="2">
    <source>
        <dbReference type="EMBL" id="CAG7730849.1"/>
    </source>
</evidence>
<dbReference type="GO" id="GO:0016705">
    <property type="term" value="F:oxidoreductase activity, acting on paired donors, with incorporation or reduction of molecular oxygen"/>
    <property type="evidence" value="ECO:0007669"/>
    <property type="project" value="InterPro"/>
</dbReference>
<comment type="caution">
    <text evidence="2">The sequence shown here is derived from an EMBL/GenBank/DDBJ whole genome shotgun (WGS) entry which is preliminary data.</text>
</comment>
<dbReference type="Pfam" id="PF00067">
    <property type="entry name" value="p450"/>
    <property type="match status" value="1"/>
</dbReference>
<name>A0A8J2P4P8_9HEXA</name>